<evidence type="ECO:0000256" key="4">
    <source>
        <dbReference type="SAM" id="Coils"/>
    </source>
</evidence>
<comment type="caution">
    <text evidence="6">The sequence shown here is derived from an EMBL/GenBank/DDBJ whole genome shotgun (WGS) entry which is preliminary data.</text>
</comment>
<feature type="non-terminal residue" evidence="6">
    <location>
        <position position="330"/>
    </location>
</feature>
<dbReference type="GO" id="GO:0055052">
    <property type="term" value="C:ATP-binding cassette (ABC) transporter complex, substrate-binding subunit-containing"/>
    <property type="evidence" value="ECO:0007669"/>
    <property type="project" value="TreeGrafter"/>
</dbReference>
<dbReference type="InterPro" id="IPR003439">
    <property type="entry name" value="ABC_transporter-like_ATP-bd"/>
</dbReference>
<dbReference type="SUPFAM" id="SSF52540">
    <property type="entry name" value="P-loop containing nucleoside triphosphate hydrolases"/>
    <property type="match status" value="1"/>
</dbReference>
<dbReference type="InterPro" id="IPR047641">
    <property type="entry name" value="ABC_transpr_MalK/UgpC-like"/>
</dbReference>
<feature type="coiled-coil region" evidence="4">
    <location>
        <begin position="219"/>
        <end position="324"/>
    </location>
</feature>
<proteinExistence type="predicted"/>
<organism evidence="6 7">
    <name type="scientific">Mycoplasma marinum</name>
    <dbReference type="NCBI Taxonomy" id="1937190"/>
    <lineage>
        <taxon>Bacteria</taxon>
        <taxon>Bacillati</taxon>
        <taxon>Mycoplasmatota</taxon>
        <taxon>Mollicutes</taxon>
        <taxon>Mycoplasmataceae</taxon>
        <taxon>Mycoplasma</taxon>
    </lineage>
</organism>
<dbReference type="Proteomes" id="UP000294192">
    <property type="component" value="Unassembled WGS sequence"/>
</dbReference>
<evidence type="ECO:0000313" key="6">
    <source>
        <dbReference type="EMBL" id="TCG10507.1"/>
    </source>
</evidence>
<keyword evidence="4" id="KW-0175">Coiled coil</keyword>
<accession>A0A4R0XS44</accession>
<keyword evidence="3" id="KW-0472">Membrane</keyword>
<reference evidence="6 7" key="1">
    <citation type="submission" date="2018-02" db="EMBL/GenBank/DDBJ databases">
        <title>Mycoplasma marinum and Mycoplasma todarodis sp. nov., moderately halophilic and psychrotolerant mycoplasmas isolated from cephalopods.</title>
        <authorList>
            <person name="Viver T."/>
        </authorList>
    </citation>
    <scope>NUCLEOTIDE SEQUENCE [LARGE SCALE GENOMIC DNA]</scope>
    <source>
        <strain evidence="6 7">PE</strain>
    </source>
</reference>
<dbReference type="Pfam" id="PF00005">
    <property type="entry name" value="ABC_tran"/>
    <property type="match status" value="1"/>
</dbReference>
<gene>
    <name evidence="6" type="ORF">C4B24_04545</name>
</gene>
<dbReference type="AlphaFoldDB" id="A0A4R0XS44"/>
<keyword evidence="7" id="KW-1185">Reference proteome</keyword>
<evidence type="ECO:0000259" key="5">
    <source>
        <dbReference type="PROSITE" id="PS50893"/>
    </source>
</evidence>
<dbReference type="RefSeq" id="WP_131599578.1">
    <property type="nucleotide sequence ID" value="NZ_PSZO01000039.1"/>
</dbReference>
<dbReference type="OrthoDB" id="9802264at2"/>
<dbReference type="PANTHER" id="PTHR43875:SF15">
    <property type="entry name" value="TREHALOSE IMPORT ATP-BINDING PROTEIN SUGC"/>
    <property type="match status" value="1"/>
</dbReference>
<dbReference type="GO" id="GO:0016887">
    <property type="term" value="F:ATP hydrolysis activity"/>
    <property type="evidence" value="ECO:0007669"/>
    <property type="project" value="InterPro"/>
</dbReference>
<evidence type="ECO:0000256" key="3">
    <source>
        <dbReference type="ARBA" id="ARBA00023136"/>
    </source>
</evidence>
<dbReference type="Gene3D" id="3.40.50.300">
    <property type="entry name" value="P-loop containing nucleotide triphosphate hydrolases"/>
    <property type="match status" value="1"/>
</dbReference>
<evidence type="ECO:0000313" key="7">
    <source>
        <dbReference type="Proteomes" id="UP000294192"/>
    </source>
</evidence>
<dbReference type="EMBL" id="PSZO01000039">
    <property type="protein sequence ID" value="TCG10507.1"/>
    <property type="molecule type" value="Genomic_DNA"/>
</dbReference>
<dbReference type="PROSITE" id="PS50893">
    <property type="entry name" value="ABC_TRANSPORTER_2"/>
    <property type="match status" value="1"/>
</dbReference>
<protein>
    <recommendedName>
        <fullName evidence="5">ABC transporter domain-containing protein</fullName>
    </recommendedName>
</protein>
<evidence type="ECO:0000256" key="1">
    <source>
        <dbReference type="ARBA" id="ARBA00022475"/>
    </source>
</evidence>
<dbReference type="GO" id="GO:0005524">
    <property type="term" value="F:ATP binding"/>
    <property type="evidence" value="ECO:0007669"/>
    <property type="project" value="InterPro"/>
</dbReference>
<keyword evidence="1" id="KW-1003">Cell membrane</keyword>
<keyword evidence="2" id="KW-1278">Translocase</keyword>
<sequence length="330" mass="38603">MNEWLNRLILQAKIRTIGWYRWKKILSANGVVKAGALSEKQLDEIILKIFKSFFKESKKDKPIKLEKLGKTYENGYKAVHNFSLDVEPGDFVCLLGPSGCGKTTALRMIAGLDNITEGKYFLGNKEMNSIHPSERKTAMVFQNYALYPFMTVYNNIAFGLKLKITKNDLVSYYIKQILIDKYPNYEKIQDAKFALWEAKHPFHYEINAAKTKVKKASFKEFDKDELDSAKRELKKFEDLAAKQKNNIEGFVEIKHTIKKLKKEQKKLISQQKIELQKQEKIIKDQISVLLQKQREYKIKKQEMIPVINNTISKLEEEKNELTRKYNAEFK</sequence>
<feature type="domain" description="ABC transporter" evidence="5">
    <location>
        <begin position="63"/>
        <end position="326"/>
    </location>
</feature>
<evidence type="ECO:0000256" key="2">
    <source>
        <dbReference type="ARBA" id="ARBA00022967"/>
    </source>
</evidence>
<dbReference type="InterPro" id="IPR027417">
    <property type="entry name" value="P-loop_NTPase"/>
</dbReference>
<dbReference type="PANTHER" id="PTHR43875">
    <property type="entry name" value="MALTODEXTRIN IMPORT ATP-BINDING PROTEIN MSMX"/>
    <property type="match status" value="1"/>
</dbReference>
<name>A0A4R0XS44_9MOLU</name>